<evidence type="ECO:0000256" key="1">
    <source>
        <dbReference type="ARBA" id="ARBA00004370"/>
    </source>
</evidence>
<keyword evidence="3" id="KW-1133">Transmembrane helix</keyword>
<dbReference type="InterPro" id="IPR013783">
    <property type="entry name" value="Ig-like_fold"/>
</dbReference>
<dbReference type="InterPro" id="IPR007110">
    <property type="entry name" value="Ig-like_dom"/>
</dbReference>
<feature type="region of interest" description="Disordered" evidence="7">
    <location>
        <begin position="228"/>
        <end position="274"/>
    </location>
</feature>
<dbReference type="GO" id="GO:0050852">
    <property type="term" value="P:T cell receptor signaling pathway"/>
    <property type="evidence" value="ECO:0007669"/>
    <property type="project" value="TreeGrafter"/>
</dbReference>
<dbReference type="GeneTree" id="ENSGT00940000153527"/>
<accession>A0A493TNH0</accession>
<dbReference type="InterPro" id="IPR013106">
    <property type="entry name" value="Ig_V-set"/>
</dbReference>
<dbReference type="FunFam" id="2.60.40.10:FF:000088">
    <property type="entry name" value="Butyrophilin subfamily 1 member A1"/>
    <property type="match status" value="1"/>
</dbReference>
<keyword evidence="4" id="KW-0472">Membrane</keyword>
<dbReference type="InterPro" id="IPR050504">
    <property type="entry name" value="IgSF_BTN/MOG"/>
</dbReference>
<dbReference type="PANTHER" id="PTHR24100:SF149">
    <property type="entry name" value="BG-LIKE ANTIGEN 1-RELATED"/>
    <property type="match status" value="1"/>
</dbReference>
<feature type="domain" description="Ig-like" evidence="8">
    <location>
        <begin position="17"/>
        <end position="129"/>
    </location>
</feature>
<dbReference type="Proteomes" id="UP000016666">
    <property type="component" value="Unassembled WGS sequence"/>
</dbReference>
<evidence type="ECO:0000256" key="2">
    <source>
        <dbReference type="ARBA" id="ARBA00022692"/>
    </source>
</evidence>
<comment type="subcellular location">
    <subcellularLocation>
        <location evidence="1">Membrane</location>
    </subcellularLocation>
</comment>
<evidence type="ECO:0000256" key="4">
    <source>
        <dbReference type="ARBA" id="ARBA00023136"/>
    </source>
</evidence>
<sequence length="328" mass="35368">VQHRWGSPGAAASPASPAIVVGPDYPLTATMGQDVVLRCYLSPRQDARSLEVRWIRDNISETVHHYRNGQDLYGEQMGAYAGRTELVRDGLSAGSLDLRITRLRPSDDGRYICIVKDADAYDKATVDLEMSVKPQPWALPSATGTDPHLSLGGYEARGVWVLCRSAGWYPLPQLLWRDARGQHLPSVSQTHSQDQEGLFEIEGAVIVTGSVEGPLSCVVRSSRLQQERDSSLHISGTNGTARVRSTLSQQPPSMGTASAPGFSPPRPCPQSEGQWGQGLLRVFLPAAGGELGCCQQGPGPLQPLGSALPRTPGLGHKPCWHPWVSPCL</sequence>
<proteinExistence type="predicted"/>
<evidence type="ECO:0000313" key="9">
    <source>
        <dbReference type="Ensembl" id="ENSAPLP00000027426.1"/>
    </source>
</evidence>
<dbReference type="GO" id="GO:0009897">
    <property type="term" value="C:external side of plasma membrane"/>
    <property type="evidence" value="ECO:0007669"/>
    <property type="project" value="TreeGrafter"/>
</dbReference>
<evidence type="ECO:0000256" key="5">
    <source>
        <dbReference type="ARBA" id="ARBA00023157"/>
    </source>
</evidence>
<organism evidence="9 10">
    <name type="scientific">Anas platyrhynchos platyrhynchos</name>
    <name type="common">Northern mallard</name>
    <dbReference type="NCBI Taxonomy" id="8840"/>
    <lineage>
        <taxon>Eukaryota</taxon>
        <taxon>Metazoa</taxon>
        <taxon>Chordata</taxon>
        <taxon>Craniata</taxon>
        <taxon>Vertebrata</taxon>
        <taxon>Euteleostomi</taxon>
        <taxon>Archelosauria</taxon>
        <taxon>Archosauria</taxon>
        <taxon>Dinosauria</taxon>
        <taxon>Saurischia</taxon>
        <taxon>Theropoda</taxon>
        <taxon>Coelurosauria</taxon>
        <taxon>Aves</taxon>
        <taxon>Neognathae</taxon>
        <taxon>Galloanserae</taxon>
        <taxon>Anseriformes</taxon>
        <taxon>Anatidae</taxon>
        <taxon>Anatinae</taxon>
        <taxon>Anas</taxon>
    </lineage>
</organism>
<evidence type="ECO:0000256" key="3">
    <source>
        <dbReference type="ARBA" id="ARBA00022989"/>
    </source>
</evidence>
<name>A0A493TNH0_ANAPP</name>
<feature type="compositionally biased region" description="Polar residues" evidence="7">
    <location>
        <begin position="232"/>
        <end position="256"/>
    </location>
</feature>
<dbReference type="InterPro" id="IPR003599">
    <property type="entry name" value="Ig_sub"/>
</dbReference>
<protein>
    <recommendedName>
        <fullName evidence="8">Ig-like domain-containing protein</fullName>
    </recommendedName>
</protein>
<keyword evidence="5" id="KW-1015">Disulfide bond</keyword>
<dbReference type="SUPFAM" id="SSF48726">
    <property type="entry name" value="Immunoglobulin"/>
    <property type="match status" value="2"/>
</dbReference>
<keyword evidence="6" id="KW-0393">Immunoglobulin domain</keyword>
<dbReference type="GO" id="GO:0001817">
    <property type="term" value="P:regulation of cytokine production"/>
    <property type="evidence" value="ECO:0007669"/>
    <property type="project" value="TreeGrafter"/>
</dbReference>
<dbReference type="Gene3D" id="2.60.40.10">
    <property type="entry name" value="Immunoglobulins"/>
    <property type="match status" value="2"/>
</dbReference>
<dbReference type="SMART" id="SM00409">
    <property type="entry name" value="IG"/>
    <property type="match status" value="1"/>
</dbReference>
<reference evidence="10" key="1">
    <citation type="submission" date="2017-10" db="EMBL/GenBank/DDBJ databases">
        <title>A new Pekin duck reference genome.</title>
        <authorList>
            <person name="Hou Z.-C."/>
            <person name="Zhou Z.-K."/>
            <person name="Zhu F."/>
            <person name="Hou S.-S."/>
        </authorList>
    </citation>
    <scope>NUCLEOTIDE SEQUENCE [LARGE SCALE GENOMIC DNA]</scope>
</reference>
<reference evidence="9" key="2">
    <citation type="submission" date="2025-08" db="UniProtKB">
        <authorList>
            <consortium name="Ensembl"/>
        </authorList>
    </citation>
    <scope>IDENTIFICATION</scope>
</reference>
<evidence type="ECO:0000259" key="8">
    <source>
        <dbReference type="PROSITE" id="PS50835"/>
    </source>
</evidence>
<dbReference type="Pfam" id="PF22705">
    <property type="entry name" value="C2-set_3"/>
    <property type="match status" value="1"/>
</dbReference>
<dbReference type="InterPro" id="IPR036179">
    <property type="entry name" value="Ig-like_dom_sf"/>
</dbReference>
<keyword evidence="2" id="KW-0812">Transmembrane</keyword>
<reference evidence="9" key="3">
    <citation type="submission" date="2025-09" db="UniProtKB">
        <authorList>
            <consortium name="Ensembl"/>
        </authorList>
    </citation>
    <scope>IDENTIFICATION</scope>
</reference>
<dbReference type="PANTHER" id="PTHR24100">
    <property type="entry name" value="BUTYROPHILIN"/>
    <property type="match status" value="1"/>
</dbReference>
<dbReference type="PROSITE" id="PS50835">
    <property type="entry name" value="IG_LIKE"/>
    <property type="match status" value="1"/>
</dbReference>
<keyword evidence="10" id="KW-1185">Reference proteome</keyword>
<dbReference type="SMART" id="SM00406">
    <property type="entry name" value="IGv"/>
    <property type="match status" value="1"/>
</dbReference>
<dbReference type="InterPro" id="IPR053896">
    <property type="entry name" value="BTN3A2-like_Ig-C"/>
</dbReference>
<evidence type="ECO:0000256" key="6">
    <source>
        <dbReference type="ARBA" id="ARBA00023319"/>
    </source>
</evidence>
<dbReference type="Ensembl" id="ENSAPLT00000038033.1">
    <property type="protein sequence ID" value="ENSAPLP00000027426.1"/>
    <property type="gene ID" value="ENSAPLG00000018760.1"/>
</dbReference>
<dbReference type="FunFam" id="2.60.40.10:FF:000183">
    <property type="entry name" value="Myelin-oligodendrocyte glycoprotein"/>
    <property type="match status" value="1"/>
</dbReference>
<dbReference type="GO" id="GO:0005102">
    <property type="term" value="F:signaling receptor binding"/>
    <property type="evidence" value="ECO:0007669"/>
    <property type="project" value="TreeGrafter"/>
</dbReference>
<evidence type="ECO:0000313" key="10">
    <source>
        <dbReference type="Proteomes" id="UP000016666"/>
    </source>
</evidence>
<evidence type="ECO:0000256" key="7">
    <source>
        <dbReference type="SAM" id="MobiDB-lite"/>
    </source>
</evidence>
<dbReference type="Pfam" id="PF07686">
    <property type="entry name" value="V-set"/>
    <property type="match status" value="1"/>
</dbReference>
<dbReference type="AlphaFoldDB" id="A0A493TNH0"/>